<accession>A0A2H0WNA4</accession>
<reference evidence="2" key="1">
    <citation type="submission" date="2017-09" db="EMBL/GenBank/DDBJ databases">
        <title>Depth-based differentiation of microbial function through sediment-hosted aquifers and enrichment of novel symbionts in the deep terrestrial subsurface.</title>
        <authorList>
            <person name="Probst A.J."/>
            <person name="Ladd B."/>
            <person name="Jarett J.K."/>
            <person name="Geller-Mcgrath D.E."/>
            <person name="Sieber C.M.K."/>
            <person name="Emerson J.B."/>
            <person name="Anantharaman K."/>
            <person name="Thomas B.C."/>
            <person name="Malmstrom R."/>
            <person name="Stieglmeier M."/>
            <person name="Klingl A."/>
            <person name="Woyke T."/>
            <person name="Ryan C.M."/>
            <person name="Banfield J.F."/>
        </authorList>
    </citation>
    <scope>NUCLEOTIDE SEQUENCE [LARGE SCALE GENOMIC DNA]</scope>
</reference>
<name>A0A2H0WNA4_9BACT</name>
<organism evidence="1 2">
    <name type="scientific">Candidatus Shapirobacteria bacterium CG09_land_8_20_14_0_10_47_13</name>
    <dbReference type="NCBI Taxonomy" id="1974481"/>
    <lineage>
        <taxon>Bacteria</taxon>
        <taxon>Candidatus Shapironibacteriota</taxon>
    </lineage>
</organism>
<dbReference type="InterPro" id="IPR007497">
    <property type="entry name" value="SIMPL/DUF541"/>
</dbReference>
<evidence type="ECO:0008006" key="3">
    <source>
        <dbReference type="Google" id="ProtNLM"/>
    </source>
</evidence>
<comment type="caution">
    <text evidence="1">The sequence shown here is derived from an EMBL/GenBank/DDBJ whole genome shotgun (WGS) entry which is preliminary data.</text>
</comment>
<dbReference type="PANTHER" id="PTHR34387:SF1">
    <property type="entry name" value="PERIPLASMIC IMMUNOGENIC PROTEIN"/>
    <property type="match status" value="1"/>
</dbReference>
<dbReference type="EMBL" id="PEZJ01000007">
    <property type="protein sequence ID" value="PIS14130.1"/>
    <property type="molecule type" value="Genomic_DNA"/>
</dbReference>
<protein>
    <recommendedName>
        <fullName evidence="3">SIMPL domain-containing protein</fullName>
    </recommendedName>
</protein>
<dbReference type="AlphaFoldDB" id="A0A2H0WNA4"/>
<sequence length="181" mass="19291">MQTIKSMFCCYNHNMKYIVFFFVALFAYSKLAGPIPFSLISTVTNKSDVFTVAGEGKVVAKPDIAYVSVGIEKIAGTVAQAQAQINDVNQKIVAGLKKLGIDAEKARQDAVAQAKRKAAQAAQAAGFKLGRIINYSESAGGVVPQPLYNRAEAKVGAGAPTEIQTGSQEIKITVSLSYQIE</sequence>
<dbReference type="Gene3D" id="3.30.110.170">
    <property type="entry name" value="Protein of unknown function (DUF541), domain 1"/>
    <property type="match status" value="1"/>
</dbReference>
<evidence type="ECO:0000313" key="2">
    <source>
        <dbReference type="Proteomes" id="UP000230033"/>
    </source>
</evidence>
<proteinExistence type="predicted"/>
<dbReference type="Proteomes" id="UP000230033">
    <property type="component" value="Unassembled WGS sequence"/>
</dbReference>
<dbReference type="PANTHER" id="PTHR34387">
    <property type="entry name" value="SLR1258 PROTEIN"/>
    <property type="match status" value="1"/>
</dbReference>
<gene>
    <name evidence="1" type="ORF">COT65_00525</name>
</gene>
<dbReference type="GO" id="GO:0006974">
    <property type="term" value="P:DNA damage response"/>
    <property type="evidence" value="ECO:0007669"/>
    <property type="project" value="TreeGrafter"/>
</dbReference>
<dbReference type="InterPro" id="IPR052022">
    <property type="entry name" value="26kDa_periplasmic_antigen"/>
</dbReference>
<evidence type="ECO:0000313" key="1">
    <source>
        <dbReference type="EMBL" id="PIS14130.1"/>
    </source>
</evidence>
<dbReference type="Pfam" id="PF04402">
    <property type="entry name" value="SIMPL"/>
    <property type="match status" value="1"/>
</dbReference>